<sequence>NLPFPSSIFTSPEQPSTPVQGVPQVPSTGGSLPDLSSLHFPSPLPTPLDQDEPSYPGPSTLSGGSSTGNLASTLTQLGINAAGGNGSYHHPSPGSNPSYSSGVGMAGSGSSPYTVMLAGQGQPSLSTSPRRRVQLSPLILPMVGESWRHHSKQFSPTISPTLSSISQPQRLMGTQPNMPVKSESALEPCTQTSSLCQVKLDMEQQVEQQRGGGLPQQQQINLNTDFYNDALFSSLLEDPYLSLQLSGKSNQQAGELRGPCEEVRPSSDSCYRAADMLPVAVNLLQCCTFTSGGRDSPTGLSKEIASALSHVPGFEMDPFSLDEQLRMDPLSLDMLEGDLMLADPAVEDSFRSDRLK</sequence>
<dbReference type="Pfam" id="PF12885">
    <property type="entry name" value="TORC_M"/>
    <property type="match status" value="1"/>
</dbReference>
<feature type="domain" description="Transducer of regulated CREB activity C-terminal" evidence="3">
    <location>
        <begin position="294"/>
        <end position="355"/>
    </location>
</feature>
<dbReference type="Proteomes" id="UP001476798">
    <property type="component" value="Unassembled WGS sequence"/>
</dbReference>
<feature type="non-terminal residue" evidence="4">
    <location>
        <position position="1"/>
    </location>
</feature>
<proteinExistence type="predicted"/>
<gene>
    <name evidence="4" type="ORF">GOODEAATRI_022863</name>
</gene>
<protein>
    <recommendedName>
        <fullName evidence="6">CREB regulated transcription coactivator 2</fullName>
    </recommendedName>
</protein>
<evidence type="ECO:0000313" key="5">
    <source>
        <dbReference type="Proteomes" id="UP001476798"/>
    </source>
</evidence>
<accession>A0ABV0N5X5</accession>
<dbReference type="InterPro" id="IPR024785">
    <property type="entry name" value="TORC_C"/>
</dbReference>
<evidence type="ECO:0000313" key="4">
    <source>
        <dbReference type="EMBL" id="MEQ2165988.1"/>
    </source>
</evidence>
<dbReference type="InterPro" id="IPR024784">
    <property type="entry name" value="TORC_M"/>
</dbReference>
<feature type="compositionally biased region" description="Polar residues" evidence="1">
    <location>
        <begin position="7"/>
        <end position="30"/>
    </location>
</feature>
<reference evidence="4 5" key="1">
    <citation type="submission" date="2021-06" db="EMBL/GenBank/DDBJ databases">
        <authorList>
            <person name="Palmer J.M."/>
        </authorList>
    </citation>
    <scope>NUCLEOTIDE SEQUENCE [LARGE SCALE GENOMIC DNA]</scope>
    <source>
        <strain evidence="4 5">GA_2019</strain>
        <tissue evidence="4">Muscle</tissue>
    </source>
</reference>
<dbReference type="Pfam" id="PF12886">
    <property type="entry name" value="TORC_C"/>
    <property type="match status" value="1"/>
</dbReference>
<evidence type="ECO:0000259" key="2">
    <source>
        <dbReference type="Pfam" id="PF12885"/>
    </source>
</evidence>
<feature type="domain" description="Transducer of regulated CREB activity middle" evidence="2">
    <location>
        <begin position="7"/>
        <end position="81"/>
    </location>
</feature>
<dbReference type="PANTHER" id="PTHR13589:SF6">
    <property type="entry name" value="CREB-REGULATED TRANSCRIPTION COACTIVATOR 2"/>
    <property type="match status" value="1"/>
</dbReference>
<keyword evidence="5" id="KW-1185">Reference proteome</keyword>
<name>A0ABV0N5X5_9TELE</name>
<dbReference type="PANTHER" id="PTHR13589">
    <property type="entry name" value="CREB-REGULATED TRANSCRIPTION COACTIVATOR"/>
    <property type="match status" value="1"/>
</dbReference>
<organism evidence="4 5">
    <name type="scientific">Goodea atripinnis</name>
    <dbReference type="NCBI Taxonomy" id="208336"/>
    <lineage>
        <taxon>Eukaryota</taxon>
        <taxon>Metazoa</taxon>
        <taxon>Chordata</taxon>
        <taxon>Craniata</taxon>
        <taxon>Vertebrata</taxon>
        <taxon>Euteleostomi</taxon>
        <taxon>Actinopterygii</taxon>
        <taxon>Neopterygii</taxon>
        <taxon>Teleostei</taxon>
        <taxon>Neoteleostei</taxon>
        <taxon>Acanthomorphata</taxon>
        <taxon>Ovalentaria</taxon>
        <taxon>Atherinomorphae</taxon>
        <taxon>Cyprinodontiformes</taxon>
        <taxon>Goodeidae</taxon>
        <taxon>Goodea</taxon>
    </lineage>
</organism>
<dbReference type="EMBL" id="JAHRIO010022378">
    <property type="protein sequence ID" value="MEQ2165988.1"/>
    <property type="molecule type" value="Genomic_DNA"/>
</dbReference>
<feature type="region of interest" description="Disordered" evidence="1">
    <location>
        <begin position="1"/>
        <end position="106"/>
    </location>
</feature>
<feature type="compositionally biased region" description="Low complexity" evidence="1">
    <location>
        <begin position="53"/>
        <end position="75"/>
    </location>
</feature>
<evidence type="ECO:0000256" key="1">
    <source>
        <dbReference type="SAM" id="MobiDB-lite"/>
    </source>
</evidence>
<dbReference type="InterPro" id="IPR024786">
    <property type="entry name" value="TORC"/>
</dbReference>
<feature type="compositionally biased region" description="Low complexity" evidence="1">
    <location>
        <begin position="87"/>
        <end position="106"/>
    </location>
</feature>
<evidence type="ECO:0000259" key="3">
    <source>
        <dbReference type="Pfam" id="PF12886"/>
    </source>
</evidence>
<comment type="caution">
    <text evidence="4">The sequence shown here is derived from an EMBL/GenBank/DDBJ whole genome shotgun (WGS) entry which is preliminary data.</text>
</comment>
<evidence type="ECO:0008006" key="6">
    <source>
        <dbReference type="Google" id="ProtNLM"/>
    </source>
</evidence>